<name>A0A1Z4KUX8_ANAVA</name>
<sequence>MAGKDLRDTALSDRTRLFKANTLVLCLKSQSAIAASFTLTIPTILEQLKQASDGLLFMSESEYPFEVFLWEGSAPPVTHEIVLQQTGHGQDAPFKVVDIDSFFSRATTPQDWYEDEENAVVAKFQKLLEVIKSNLKNPQVYRLGEVELDVYVIGETPAGNLAGISTKVVET</sequence>
<evidence type="ECO:0000313" key="2">
    <source>
        <dbReference type="Proteomes" id="UP000217507"/>
    </source>
</evidence>
<gene>
    <name evidence="1" type="primary">nuiA</name>
    <name evidence="1" type="ORF">NIES23_56630</name>
</gene>
<organism evidence="1 2">
    <name type="scientific">Trichormus variabilis NIES-23</name>
    <dbReference type="NCBI Taxonomy" id="1973479"/>
    <lineage>
        <taxon>Bacteria</taxon>
        <taxon>Bacillati</taxon>
        <taxon>Cyanobacteriota</taxon>
        <taxon>Cyanophyceae</taxon>
        <taxon>Nostocales</taxon>
        <taxon>Nostocaceae</taxon>
        <taxon>Trichormus</taxon>
    </lineage>
</organism>
<dbReference type="Proteomes" id="UP000217507">
    <property type="component" value="Plasmid Plasmid1 dna"/>
</dbReference>
<proteinExistence type="predicted"/>
<dbReference type="Gene3D" id="3.40.1460.10">
    <property type="entry name" value="Nuclease A inhibitor-like"/>
    <property type="match status" value="1"/>
</dbReference>
<dbReference type="EMBL" id="AP018217">
    <property type="protein sequence ID" value="BAY72835.1"/>
    <property type="molecule type" value="Genomic_DNA"/>
</dbReference>
<dbReference type="SUPFAM" id="SSF82602">
    <property type="entry name" value="Nuclease A inhibitor (NuiA)"/>
    <property type="match status" value="1"/>
</dbReference>
<reference evidence="1 2" key="1">
    <citation type="submission" date="2017-06" db="EMBL/GenBank/DDBJ databases">
        <title>Genome sequencing of cyanobaciteial culture collection at National Institute for Environmental Studies (NIES).</title>
        <authorList>
            <person name="Hirose Y."/>
            <person name="Shimura Y."/>
            <person name="Fujisawa T."/>
            <person name="Nakamura Y."/>
            <person name="Kawachi M."/>
        </authorList>
    </citation>
    <scope>NUCLEOTIDE SEQUENCE [LARGE SCALE GENOMIC DNA]</scope>
    <source>
        <strain evidence="1 2">NIES-23</strain>
        <plasmid evidence="2">Plasmid Plasmid1 dna</plasmid>
    </source>
</reference>
<dbReference type="InterPro" id="IPR036587">
    <property type="entry name" value="NucleaseA_inhib-like_sf"/>
</dbReference>
<protein>
    <submittedName>
        <fullName evidence="1">Sugar-non-specific nuclease inhibitor NuiA</fullName>
    </submittedName>
</protein>
<dbReference type="Pfam" id="PF07924">
    <property type="entry name" value="NuiA"/>
    <property type="match status" value="1"/>
</dbReference>
<evidence type="ECO:0000313" key="1">
    <source>
        <dbReference type="EMBL" id="BAY72835.1"/>
    </source>
</evidence>
<dbReference type="AlphaFoldDB" id="A0A1Z4KUX8"/>
<keyword evidence="1" id="KW-0614">Plasmid</keyword>
<geneLocation type="plasmid" evidence="1">
    <name>plasmid1</name>
</geneLocation>
<accession>A0A1Z4KUX8</accession>
<dbReference type="InterPro" id="IPR012489">
    <property type="entry name" value="NucleaseA_inhib-like"/>
</dbReference>